<accession>A0ABP9NAF9</accession>
<proteinExistence type="predicted"/>
<dbReference type="RefSeq" id="WP_345117370.1">
    <property type="nucleotide sequence ID" value="NZ_BAABIZ010000042.1"/>
</dbReference>
<gene>
    <name evidence="1" type="ORF">GCM10023261_16160</name>
</gene>
<protein>
    <recommendedName>
        <fullName evidence="3">Genomic island protein</fullName>
    </recommendedName>
</protein>
<evidence type="ECO:0008006" key="3">
    <source>
        <dbReference type="Google" id="ProtNLM"/>
    </source>
</evidence>
<keyword evidence="2" id="KW-1185">Reference proteome</keyword>
<evidence type="ECO:0000313" key="1">
    <source>
        <dbReference type="EMBL" id="GAA5111776.1"/>
    </source>
</evidence>
<organism evidence="1 2">
    <name type="scientific">Bartonella jaculi</name>
    <dbReference type="NCBI Taxonomy" id="686226"/>
    <lineage>
        <taxon>Bacteria</taxon>
        <taxon>Pseudomonadati</taxon>
        <taxon>Pseudomonadota</taxon>
        <taxon>Alphaproteobacteria</taxon>
        <taxon>Hyphomicrobiales</taxon>
        <taxon>Bartonellaceae</taxon>
        <taxon>Bartonella</taxon>
    </lineage>
</organism>
<reference evidence="2" key="1">
    <citation type="journal article" date="2019" name="Int. J. Syst. Evol. Microbiol.">
        <title>The Global Catalogue of Microorganisms (GCM) 10K type strain sequencing project: providing services to taxonomists for standard genome sequencing and annotation.</title>
        <authorList>
            <consortium name="The Broad Institute Genomics Platform"/>
            <consortium name="The Broad Institute Genome Sequencing Center for Infectious Disease"/>
            <person name="Wu L."/>
            <person name="Ma J."/>
        </authorList>
    </citation>
    <scope>NUCLEOTIDE SEQUENCE [LARGE SCALE GENOMIC DNA]</scope>
    <source>
        <strain evidence="2">JCM 17712</strain>
    </source>
</reference>
<dbReference type="EMBL" id="BAABIZ010000042">
    <property type="protein sequence ID" value="GAA5111776.1"/>
    <property type="molecule type" value="Genomic_DNA"/>
</dbReference>
<dbReference type="Proteomes" id="UP001500864">
    <property type="component" value="Unassembled WGS sequence"/>
</dbReference>
<name>A0ABP9NAF9_9HYPH</name>
<evidence type="ECO:0000313" key="2">
    <source>
        <dbReference type="Proteomes" id="UP001500864"/>
    </source>
</evidence>
<comment type="caution">
    <text evidence="1">The sequence shown here is derived from an EMBL/GenBank/DDBJ whole genome shotgun (WGS) entry which is preliminary data.</text>
</comment>
<sequence length="126" mass="13924">MADHLPPPLQGRNLQTQQVSFFRLNFTHENKDKAMKIGTLPRGALVTSVKAFIKTAFSEAKLKIGISPTGQEFGEKEIKTQGTQEFKATGQKEFVPLDSELTLYAKVDKTVNAGEGVVVVEFITNR</sequence>